<feature type="transmembrane region" description="Helical" evidence="6">
    <location>
        <begin position="36"/>
        <end position="58"/>
    </location>
</feature>
<feature type="transmembrane region" description="Helical" evidence="6">
    <location>
        <begin position="244"/>
        <end position="266"/>
    </location>
</feature>
<feature type="transmembrane region" description="Helical" evidence="6">
    <location>
        <begin position="12"/>
        <end position="30"/>
    </location>
</feature>
<gene>
    <name evidence="7" type="ORF">LPB19_15060</name>
</gene>
<evidence type="ECO:0000256" key="6">
    <source>
        <dbReference type="SAM" id="Phobius"/>
    </source>
</evidence>
<reference evidence="7 8" key="1">
    <citation type="submission" date="2021-03" db="EMBL/GenBank/DDBJ databases">
        <title>Genome sequencing of Marinobacter sp. LPB0319.</title>
        <authorList>
            <person name="Kim J."/>
        </authorList>
    </citation>
    <scope>NUCLEOTIDE SEQUENCE [LARGE SCALE GENOMIC DNA]</scope>
    <source>
        <strain evidence="7 8">LPB0319</strain>
    </source>
</reference>
<keyword evidence="8" id="KW-1185">Reference proteome</keyword>
<dbReference type="InterPro" id="IPR050833">
    <property type="entry name" value="Poly_Biosynth_Transport"/>
</dbReference>
<dbReference type="Pfam" id="PF01943">
    <property type="entry name" value="Polysacc_synt"/>
    <property type="match status" value="1"/>
</dbReference>
<dbReference type="InterPro" id="IPR002797">
    <property type="entry name" value="Polysacc_synth"/>
</dbReference>
<feature type="transmembrane region" description="Helical" evidence="6">
    <location>
        <begin position="106"/>
        <end position="128"/>
    </location>
</feature>
<keyword evidence="5 6" id="KW-0472">Membrane</keyword>
<evidence type="ECO:0000256" key="2">
    <source>
        <dbReference type="ARBA" id="ARBA00022475"/>
    </source>
</evidence>
<feature type="transmembrane region" description="Helical" evidence="6">
    <location>
        <begin position="135"/>
        <end position="156"/>
    </location>
</feature>
<evidence type="ECO:0000313" key="8">
    <source>
        <dbReference type="Proteomes" id="UP000663555"/>
    </source>
</evidence>
<proteinExistence type="predicted"/>
<feature type="transmembrane region" description="Helical" evidence="6">
    <location>
        <begin position="168"/>
        <end position="187"/>
    </location>
</feature>
<feature type="transmembrane region" description="Helical" evidence="6">
    <location>
        <begin position="379"/>
        <end position="396"/>
    </location>
</feature>
<keyword evidence="2" id="KW-1003">Cell membrane</keyword>
<dbReference type="Proteomes" id="UP000663555">
    <property type="component" value="Chromosome"/>
</dbReference>
<organism evidence="7 8">
    <name type="scientific">Marinobacter salinisoli</name>
    <dbReference type="NCBI Taxonomy" id="2769486"/>
    <lineage>
        <taxon>Bacteria</taxon>
        <taxon>Pseudomonadati</taxon>
        <taxon>Pseudomonadota</taxon>
        <taxon>Gammaproteobacteria</taxon>
        <taxon>Pseudomonadales</taxon>
        <taxon>Marinobacteraceae</taxon>
        <taxon>Marinobacter</taxon>
    </lineage>
</organism>
<feature type="transmembrane region" description="Helical" evidence="6">
    <location>
        <begin position="207"/>
        <end position="224"/>
    </location>
</feature>
<feature type="transmembrane region" description="Helical" evidence="6">
    <location>
        <begin position="79"/>
        <end position="100"/>
    </location>
</feature>
<evidence type="ECO:0000313" key="7">
    <source>
        <dbReference type="EMBL" id="QSP94479.1"/>
    </source>
</evidence>
<dbReference type="RefSeq" id="WP_206643699.1">
    <property type="nucleotide sequence ID" value="NZ_CP071247.1"/>
</dbReference>
<dbReference type="EMBL" id="CP071247">
    <property type="protein sequence ID" value="QSP94479.1"/>
    <property type="molecule type" value="Genomic_DNA"/>
</dbReference>
<evidence type="ECO:0000256" key="1">
    <source>
        <dbReference type="ARBA" id="ARBA00004651"/>
    </source>
</evidence>
<accession>A0ABX7MQC7</accession>
<protein>
    <submittedName>
        <fullName evidence="7">Oligosaccharide flippase family protein</fullName>
    </submittedName>
</protein>
<evidence type="ECO:0000256" key="4">
    <source>
        <dbReference type="ARBA" id="ARBA00022989"/>
    </source>
</evidence>
<dbReference type="PANTHER" id="PTHR30250:SF11">
    <property type="entry name" value="O-ANTIGEN TRANSPORTER-RELATED"/>
    <property type="match status" value="1"/>
</dbReference>
<dbReference type="PANTHER" id="PTHR30250">
    <property type="entry name" value="PST FAMILY PREDICTED COLANIC ACID TRANSPORTER"/>
    <property type="match status" value="1"/>
</dbReference>
<evidence type="ECO:0000256" key="5">
    <source>
        <dbReference type="ARBA" id="ARBA00023136"/>
    </source>
</evidence>
<evidence type="ECO:0000256" key="3">
    <source>
        <dbReference type="ARBA" id="ARBA00022692"/>
    </source>
</evidence>
<feature type="transmembrane region" description="Helical" evidence="6">
    <location>
        <begin position="292"/>
        <end position="311"/>
    </location>
</feature>
<name>A0ABX7MQC7_9GAMM</name>
<comment type="subcellular location">
    <subcellularLocation>
        <location evidence="1">Cell membrane</location>
        <topology evidence="1">Multi-pass membrane protein</topology>
    </subcellularLocation>
</comment>
<keyword evidence="3 6" id="KW-0812">Transmembrane</keyword>
<sequence length="412" mass="46794">MRLRLINVGLRGLTLAIKFFFIICLAVYLPPEEVGLYGLIAVTVSYSIYFVGFEFYTYSTRGLVAKPKNDWPRLISSQVVFFGIMYLLVLPILSLLFVFGHLPLELLAGFLVLLILEHLSSELMRLLVASENQMLATIIIFIKQALWAVFFVLMMWMFPATRNIETLLLFWIFGAAFGIVIGVAPLLKLDWKHSVLSPDWKWVRRGIWIALPLLISSISARAIFTLDRYAFEAFNGLALLGAYSVYMSIAAAMLSFMESGVFVFFYPRMMKAYKRGELSEFESAYKKMEKQAFVCLFVLMISISFSVPFVFSMLSERVYYDNIPLFYGMLFAVSVFLIGYIYQYALYATLQDKVIIAANVSGFAAASVMVVLIGHCNSYWAVTLAMIIGCAISGLIKYSKWKSSRPDFGFKF</sequence>
<keyword evidence="4 6" id="KW-1133">Transmembrane helix</keyword>
<feature type="transmembrane region" description="Helical" evidence="6">
    <location>
        <begin position="323"/>
        <end position="342"/>
    </location>
</feature>
<feature type="transmembrane region" description="Helical" evidence="6">
    <location>
        <begin position="354"/>
        <end position="373"/>
    </location>
</feature>